<feature type="transmembrane region" description="Helical" evidence="1">
    <location>
        <begin position="111"/>
        <end position="131"/>
    </location>
</feature>
<accession>A0ABP8HQ85</accession>
<feature type="transmembrane region" description="Helical" evidence="1">
    <location>
        <begin position="77"/>
        <end position="99"/>
    </location>
</feature>
<evidence type="ECO:0000313" key="2">
    <source>
        <dbReference type="EMBL" id="GAA4342598.1"/>
    </source>
</evidence>
<dbReference type="Proteomes" id="UP001501294">
    <property type="component" value="Unassembled WGS sequence"/>
</dbReference>
<dbReference type="RefSeq" id="WP_223577603.1">
    <property type="nucleotide sequence ID" value="NZ_BAABFU010000001.1"/>
</dbReference>
<gene>
    <name evidence="2" type="ORF">GCM10023150_00500</name>
</gene>
<reference evidence="3" key="1">
    <citation type="journal article" date="2019" name="Int. J. Syst. Evol. Microbiol.">
        <title>The Global Catalogue of Microorganisms (GCM) 10K type strain sequencing project: providing services to taxonomists for standard genome sequencing and annotation.</title>
        <authorList>
            <consortium name="The Broad Institute Genomics Platform"/>
            <consortium name="The Broad Institute Genome Sequencing Center for Infectious Disease"/>
            <person name="Wu L."/>
            <person name="Ma J."/>
        </authorList>
    </citation>
    <scope>NUCLEOTIDE SEQUENCE [LARGE SCALE GENOMIC DNA]</scope>
    <source>
        <strain evidence="3">JCM 17727</strain>
    </source>
</reference>
<proteinExistence type="predicted"/>
<keyword evidence="3" id="KW-1185">Reference proteome</keyword>
<sequence length="139" mass="15568">MKNDLDKELWRAQEAAFDDYKSDQGMQKSQDEDTQSYYQLYQLLDNVAADKLQPNERLVSVVSHKVKTLQRYKKVKALSAWVAIAALSVAAVMTFLVVVKKSALFVGVINAAPWVLVVVTLAVTAVTAIAFNKILTRRH</sequence>
<keyword evidence="1" id="KW-0812">Transmembrane</keyword>
<organism evidence="2 3">
    <name type="scientific">Kangiella taiwanensis</name>
    <dbReference type="NCBI Taxonomy" id="1079179"/>
    <lineage>
        <taxon>Bacteria</taxon>
        <taxon>Pseudomonadati</taxon>
        <taxon>Pseudomonadota</taxon>
        <taxon>Gammaproteobacteria</taxon>
        <taxon>Kangiellales</taxon>
        <taxon>Kangiellaceae</taxon>
        <taxon>Kangiella</taxon>
    </lineage>
</organism>
<keyword evidence="1" id="KW-0472">Membrane</keyword>
<name>A0ABP8HQ85_9GAMM</name>
<dbReference type="EMBL" id="BAABFU010000001">
    <property type="protein sequence ID" value="GAA4342598.1"/>
    <property type="molecule type" value="Genomic_DNA"/>
</dbReference>
<evidence type="ECO:0000256" key="1">
    <source>
        <dbReference type="SAM" id="Phobius"/>
    </source>
</evidence>
<keyword evidence="1" id="KW-1133">Transmembrane helix</keyword>
<evidence type="ECO:0000313" key="3">
    <source>
        <dbReference type="Proteomes" id="UP001501294"/>
    </source>
</evidence>
<comment type="caution">
    <text evidence="2">The sequence shown here is derived from an EMBL/GenBank/DDBJ whole genome shotgun (WGS) entry which is preliminary data.</text>
</comment>
<protein>
    <submittedName>
        <fullName evidence="2">Uncharacterized protein</fullName>
    </submittedName>
</protein>